<dbReference type="EMBL" id="LUUL01000088">
    <property type="protein sequence ID" value="OAI24545.1"/>
    <property type="molecule type" value="Genomic_DNA"/>
</dbReference>
<sequence>MQANQSTTSLDDIQPYQVIPDIYPHLYSKKGWSWAVKQRKHNGLAKAFRKVGKQLFVNTRVLAECIDSQKDT</sequence>
<dbReference type="Proteomes" id="UP000077734">
    <property type="component" value="Unassembled WGS sequence"/>
</dbReference>
<accession>A0AA91I4N6</accession>
<dbReference type="AlphaFoldDB" id="A0AA91I4N6"/>
<dbReference type="RefSeq" id="WP_157204483.1">
    <property type="nucleotide sequence ID" value="NZ_LUUL01000088.1"/>
</dbReference>
<keyword evidence="2" id="KW-1185">Reference proteome</keyword>
<evidence type="ECO:0000313" key="1">
    <source>
        <dbReference type="EMBL" id="OAI24545.1"/>
    </source>
</evidence>
<gene>
    <name evidence="1" type="ORF">A1356_15395</name>
</gene>
<evidence type="ECO:0000313" key="2">
    <source>
        <dbReference type="Proteomes" id="UP000077734"/>
    </source>
</evidence>
<organism evidence="1 2">
    <name type="scientific">Methylomonas koyamae</name>
    <dbReference type="NCBI Taxonomy" id="702114"/>
    <lineage>
        <taxon>Bacteria</taxon>
        <taxon>Pseudomonadati</taxon>
        <taxon>Pseudomonadota</taxon>
        <taxon>Gammaproteobacteria</taxon>
        <taxon>Methylococcales</taxon>
        <taxon>Methylococcaceae</taxon>
        <taxon>Methylomonas</taxon>
    </lineage>
</organism>
<comment type="caution">
    <text evidence="1">The sequence shown here is derived from an EMBL/GenBank/DDBJ whole genome shotgun (WGS) entry which is preliminary data.</text>
</comment>
<name>A0AA91I4N6_9GAMM</name>
<reference evidence="1 2" key="1">
    <citation type="submission" date="2016-03" db="EMBL/GenBank/DDBJ databases">
        <authorList>
            <person name="Heylen K."/>
            <person name="De Vos P."/>
            <person name="Vekeman B."/>
        </authorList>
    </citation>
    <scope>NUCLEOTIDE SEQUENCE [LARGE SCALE GENOMIC DNA]</scope>
    <source>
        <strain evidence="1 2">R-49807</strain>
    </source>
</reference>
<proteinExistence type="predicted"/>
<protein>
    <submittedName>
        <fullName evidence="1">Uncharacterized protein</fullName>
    </submittedName>
</protein>